<evidence type="ECO:0000256" key="9">
    <source>
        <dbReference type="PROSITE-ProRule" id="PRU00108"/>
    </source>
</evidence>
<feature type="DNA-binding region" description="Homeobox" evidence="9">
    <location>
        <begin position="52"/>
        <end position="116"/>
    </location>
</feature>
<feature type="compositionally biased region" description="Basic and acidic residues" evidence="11">
    <location>
        <begin position="21"/>
        <end position="30"/>
    </location>
</feature>
<proteinExistence type="inferred from homology"/>
<dbReference type="Gene3D" id="1.10.10.60">
    <property type="entry name" value="Homeodomain-like"/>
    <property type="match status" value="1"/>
</dbReference>
<evidence type="ECO:0000256" key="7">
    <source>
        <dbReference type="ARBA" id="ARBA00023242"/>
    </source>
</evidence>
<feature type="compositionally biased region" description="Pro residues" evidence="11">
    <location>
        <begin position="141"/>
        <end position="150"/>
    </location>
</feature>
<dbReference type="AlphaFoldDB" id="A0AAD8X9V8"/>
<comment type="subcellular location">
    <subcellularLocation>
        <location evidence="1 9 10">Nucleus</location>
    </subcellularLocation>
</comment>
<evidence type="ECO:0000313" key="13">
    <source>
        <dbReference type="EMBL" id="KAK1698764.1"/>
    </source>
</evidence>
<reference evidence="13" key="1">
    <citation type="submission" date="2023-07" db="EMBL/GenBank/DDBJ databases">
        <title>A chromosome-level genome assembly of Lolium multiflorum.</title>
        <authorList>
            <person name="Chen Y."/>
            <person name="Copetti D."/>
            <person name="Kolliker R."/>
            <person name="Studer B."/>
        </authorList>
    </citation>
    <scope>NUCLEOTIDE SEQUENCE</scope>
    <source>
        <strain evidence="13">02402/16</strain>
        <tissue evidence="13">Leaf</tissue>
    </source>
</reference>
<dbReference type="EMBL" id="JAUUTY010000001">
    <property type="protein sequence ID" value="KAK1698764.1"/>
    <property type="molecule type" value="Genomic_DNA"/>
</dbReference>
<dbReference type="FunFam" id="1.10.10.60:FF:000118">
    <property type="entry name" value="WUSCHEL-related homeobox 11"/>
    <property type="match status" value="1"/>
</dbReference>
<comment type="similarity">
    <text evidence="8">Belongs to the WUS homeobox family.</text>
</comment>
<dbReference type="GO" id="GO:0005634">
    <property type="term" value="C:nucleus"/>
    <property type="evidence" value="ECO:0007669"/>
    <property type="project" value="UniProtKB-SubCell"/>
</dbReference>
<evidence type="ECO:0000256" key="1">
    <source>
        <dbReference type="ARBA" id="ARBA00004123"/>
    </source>
</evidence>
<comment type="caution">
    <text evidence="13">The sequence shown here is derived from an EMBL/GenBank/DDBJ whole genome shotgun (WGS) entry which is preliminary data.</text>
</comment>
<evidence type="ECO:0000256" key="10">
    <source>
        <dbReference type="RuleBase" id="RU000682"/>
    </source>
</evidence>
<keyword evidence="5 9" id="KW-0371">Homeobox</keyword>
<dbReference type="GO" id="GO:0050793">
    <property type="term" value="P:regulation of developmental process"/>
    <property type="evidence" value="ECO:0007669"/>
    <property type="project" value="InterPro"/>
</dbReference>
<organism evidence="13 14">
    <name type="scientific">Lolium multiflorum</name>
    <name type="common">Italian ryegrass</name>
    <name type="synonym">Lolium perenne subsp. multiflorum</name>
    <dbReference type="NCBI Taxonomy" id="4521"/>
    <lineage>
        <taxon>Eukaryota</taxon>
        <taxon>Viridiplantae</taxon>
        <taxon>Streptophyta</taxon>
        <taxon>Embryophyta</taxon>
        <taxon>Tracheophyta</taxon>
        <taxon>Spermatophyta</taxon>
        <taxon>Magnoliopsida</taxon>
        <taxon>Liliopsida</taxon>
        <taxon>Poales</taxon>
        <taxon>Poaceae</taxon>
        <taxon>BOP clade</taxon>
        <taxon>Pooideae</taxon>
        <taxon>Poodae</taxon>
        <taxon>Poeae</taxon>
        <taxon>Poeae Chloroplast Group 2 (Poeae type)</taxon>
        <taxon>Loliodinae</taxon>
        <taxon>Loliinae</taxon>
        <taxon>Lolium</taxon>
    </lineage>
</organism>
<evidence type="ECO:0000256" key="5">
    <source>
        <dbReference type="ARBA" id="ARBA00023155"/>
    </source>
</evidence>
<keyword evidence="6" id="KW-0804">Transcription</keyword>
<dbReference type="InterPro" id="IPR044557">
    <property type="entry name" value="WOX8/9-like"/>
</dbReference>
<dbReference type="GO" id="GO:1905393">
    <property type="term" value="P:plant organ formation"/>
    <property type="evidence" value="ECO:0007669"/>
    <property type="project" value="UniProtKB-ARBA"/>
</dbReference>
<dbReference type="SMART" id="SM00389">
    <property type="entry name" value="HOX"/>
    <property type="match status" value="1"/>
</dbReference>
<dbReference type="InterPro" id="IPR009057">
    <property type="entry name" value="Homeodomain-like_sf"/>
</dbReference>
<dbReference type="PANTHER" id="PTHR47288:SF2">
    <property type="entry name" value="WUSCHEL-RELATED HOMEOBOX 12"/>
    <property type="match status" value="1"/>
</dbReference>
<dbReference type="PROSITE" id="PS50071">
    <property type="entry name" value="HOMEOBOX_2"/>
    <property type="match status" value="1"/>
</dbReference>
<accession>A0AAD8X9V8</accession>
<protein>
    <recommendedName>
        <fullName evidence="12">Homeobox domain-containing protein</fullName>
    </recommendedName>
</protein>
<feature type="domain" description="Homeobox" evidence="12">
    <location>
        <begin position="50"/>
        <end position="115"/>
    </location>
</feature>
<evidence type="ECO:0000313" key="14">
    <source>
        <dbReference type="Proteomes" id="UP001231189"/>
    </source>
</evidence>
<keyword evidence="3" id="KW-0805">Transcription regulation</keyword>
<dbReference type="GO" id="GO:0003677">
    <property type="term" value="F:DNA binding"/>
    <property type="evidence" value="ECO:0007669"/>
    <property type="project" value="UniProtKB-UniRule"/>
</dbReference>
<keyword evidence="7 9" id="KW-0539">Nucleus</keyword>
<dbReference type="GO" id="GO:0003700">
    <property type="term" value="F:DNA-binding transcription factor activity"/>
    <property type="evidence" value="ECO:0007669"/>
    <property type="project" value="InterPro"/>
</dbReference>
<dbReference type="CDD" id="cd00086">
    <property type="entry name" value="homeodomain"/>
    <property type="match status" value="1"/>
</dbReference>
<dbReference type="InterPro" id="IPR001356">
    <property type="entry name" value="HD"/>
</dbReference>
<dbReference type="PANTHER" id="PTHR47288">
    <property type="entry name" value="WUSCHEL-RELATED HOMEOBOX 9"/>
    <property type="match status" value="1"/>
</dbReference>
<evidence type="ECO:0000259" key="12">
    <source>
        <dbReference type="PROSITE" id="PS50071"/>
    </source>
</evidence>
<evidence type="ECO:0000256" key="3">
    <source>
        <dbReference type="ARBA" id="ARBA00023015"/>
    </source>
</evidence>
<keyword evidence="4 9" id="KW-0238">DNA-binding</keyword>
<gene>
    <name evidence="13" type="ORF">QYE76_015461</name>
</gene>
<feature type="compositionally biased region" description="Low complexity" evidence="11">
    <location>
        <begin position="167"/>
        <end position="182"/>
    </location>
</feature>
<evidence type="ECO:0000256" key="11">
    <source>
        <dbReference type="SAM" id="MobiDB-lite"/>
    </source>
</evidence>
<evidence type="ECO:0000256" key="8">
    <source>
        <dbReference type="ARBA" id="ARBA00024040"/>
    </source>
</evidence>
<feature type="region of interest" description="Disordered" evidence="11">
    <location>
        <begin position="118"/>
        <end position="191"/>
    </location>
</feature>
<name>A0AAD8X9V8_LOLMU</name>
<sequence>MASSNRHWPSMFRSNPAAACDFHHQPDMNNHHSRPSLTSSGIDQESGRTPGETKPRWNPRPEQIRILEGIFNSGVVNPPRDEIRRIRLRLQEYGHVADANVFYWFQNRKSRTKNKLRAAQAAAQGQQPTGRASLTRAPAPYAAPAPPVTPPRHLLAPAGTLLQGPTSSSSSSSDRSSGSSRSVTMKPAASHAMLPPSAATTMGLFTPAPPASSPALSACQLYCLQSHPMPMLAPATSVRELINSTPESPPPLLLQWPPQSQYLPVTELGGVLGSHAHTPVSTNAHLSSLCNEAALGQQEIVDVTCCSKLGLGSGHFFSTTTTGTTDMPSHRTDAVSAVFREDEKARLGTLHYGLGAVTTAAAPAAFDVSTATALPCAAPANNAAAASSAFTDQLQGLVDAGLLMGAAAPAAPAMVVAVAAARPDVGAQWFSVPAMTRLDVGLFGEAAVLLRHTGEPVPLDGSGVTVEPLHHGAVYYVLNKWLVEATPGSRVLAGGSAAPLRLRSPSRCREVGEPRLCPCV</sequence>
<feature type="compositionally biased region" description="Low complexity" evidence="11">
    <location>
        <begin position="118"/>
        <end position="127"/>
    </location>
</feature>
<keyword evidence="14" id="KW-1185">Reference proteome</keyword>
<evidence type="ECO:0000256" key="4">
    <source>
        <dbReference type="ARBA" id="ARBA00023125"/>
    </source>
</evidence>
<feature type="region of interest" description="Disordered" evidence="11">
    <location>
        <begin position="19"/>
        <end position="61"/>
    </location>
</feature>
<dbReference type="SUPFAM" id="SSF46689">
    <property type="entry name" value="Homeodomain-like"/>
    <property type="match status" value="1"/>
</dbReference>
<evidence type="ECO:0000256" key="2">
    <source>
        <dbReference type="ARBA" id="ARBA00022473"/>
    </source>
</evidence>
<dbReference type="Pfam" id="PF00046">
    <property type="entry name" value="Homeodomain"/>
    <property type="match status" value="1"/>
</dbReference>
<dbReference type="Proteomes" id="UP001231189">
    <property type="component" value="Unassembled WGS sequence"/>
</dbReference>
<keyword evidence="2" id="KW-0217">Developmental protein</keyword>
<dbReference type="GO" id="GO:0048731">
    <property type="term" value="P:system development"/>
    <property type="evidence" value="ECO:0007669"/>
    <property type="project" value="UniProtKB-ARBA"/>
</dbReference>
<evidence type="ECO:0000256" key="6">
    <source>
        <dbReference type="ARBA" id="ARBA00023163"/>
    </source>
</evidence>